<proteinExistence type="predicted"/>
<dbReference type="AlphaFoldDB" id="A0A183T5C7"/>
<evidence type="ECO:0000313" key="2">
    <source>
        <dbReference type="EMBL" id="VDL98060.1"/>
    </source>
</evidence>
<dbReference type="Proteomes" id="UP000275846">
    <property type="component" value="Unassembled WGS sequence"/>
</dbReference>
<dbReference type="EMBL" id="UYSU01036717">
    <property type="protein sequence ID" value="VDL98060.1"/>
    <property type="molecule type" value="Genomic_DNA"/>
</dbReference>
<keyword evidence="3" id="KW-1185">Reference proteome</keyword>
<gene>
    <name evidence="2" type="ORF">SSLN_LOCUS11675</name>
</gene>
<sequence length="348" mass="39156">MSQNLNKIEHDTPFGHTDYVPTDETRNFSALFPSIDVLTERLKTKGTVNIVADLDLYTPEQVREFDEKIATNPLPCDNYRKLAWDGQHSPTPSAELTHPTAGTATKRGAKHSIMAEPLTATETFSELPELEAYYRGSASTPFRIDPMACHLIDQSAALAQDRRLKCRLGNSVILLNDPVYAQWLRGIVQKEMDEEEDKLCAERVEEEIVRDAKAKKKGRFVVDELFNAMRLPELCDQKPWLPQSKKTEKLPRLSSASRSTDKSSVVQYARAPRTQEAGRTSLPPIEKPPEKPTEAPEAKPKEELKLPSISRDRLSEAENISAMFDQADNILQNPEEYSKLTVSARPAL</sequence>
<feature type="region of interest" description="Disordered" evidence="1">
    <location>
        <begin position="87"/>
        <end position="109"/>
    </location>
</feature>
<feature type="compositionally biased region" description="Polar residues" evidence="1">
    <location>
        <begin position="254"/>
        <end position="266"/>
    </location>
</feature>
<dbReference type="WBParaSite" id="SSLN_0001212001-mRNA-1">
    <property type="protein sequence ID" value="SSLN_0001212001-mRNA-1"/>
    <property type="gene ID" value="SSLN_0001212001"/>
</dbReference>
<dbReference type="OrthoDB" id="6264374at2759"/>
<feature type="region of interest" description="Disordered" evidence="1">
    <location>
        <begin position="242"/>
        <end position="309"/>
    </location>
</feature>
<protein>
    <submittedName>
        <fullName evidence="4">ASXH domain-containing protein</fullName>
    </submittedName>
</protein>
<evidence type="ECO:0000256" key="1">
    <source>
        <dbReference type="SAM" id="MobiDB-lite"/>
    </source>
</evidence>
<evidence type="ECO:0000313" key="4">
    <source>
        <dbReference type="WBParaSite" id="SSLN_0001212001-mRNA-1"/>
    </source>
</evidence>
<accession>A0A183T5C7</accession>
<feature type="compositionally biased region" description="Basic and acidic residues" evidence="1">
    <location>
        <begin position="287"/>
        <end position="309"/>
    </location>
</feature>
<evidence type="ECO:0000313" key="3">
    <source>
        <dbReference type="Proteomes" id="UP000275846"/>
    </source>
</evidence>
<reference evidence="2 3" key="2">
    <citation type="submission" date="2018-11" db="EMBL/GenBank/DDBJ databases">
        <authorList>
            <consortium name="Pathogen Informatics"/>
        </authorList>
    </citation>
    <scope>NUCLEOTIDE SEQUENCE [LARGE SCALE GENOMIC DNA]</scope>
    <source>
        <strain evidence="2 3">NST_G2</strain>
    </source>
</reference>
<reference evidence="4" key="1">
    <citation type="submission" date="2016-06" db="UniProtKB">
        <authorList>
            <consortium name="WormBaseParasite"/>
        </authorList>
    </citation>
    <scope>IDENTIFICATION</scope>
</reference>
<organism evidence="4">
    <name type="scientific">Schistocephalus solidus</name>
    <name type="common">Tapeworm</name>
    <dbReference type="NCBI Taxonomy" id="70667"/>
    <lineage>
        <taxon>Eukaryota</taxon>
        <taxon>Metazoa</taxon>
        <taxon>Spiralia</taxon>
        <taxon>Lophotrochozoa</taxon>
        <taxon>Platyhelminthes</taxon>
        <taxon>Cestoda</taxon>
        <taxon>Eucestoda</taxon>
        <taxon>Diphyllobothriidea</taxon>
        <taxon>Diphyllobothriidae</taxon>
        <taxon>Schistocephalus</taxon>
    </lineage>
</organism>
<name>A0A183T5C7_SCHSO</name>